<organism evidence="6 7">
    <name type="scientific">Gammaproteobacteria bacterium LSUCC0057</name>
    <dbReference type="NCBI Taxonomy" id="2559237"/>
    <lineage>
        <taxon>Bacteria</taxon>
        <taxon>Pseudomonadati</taxon>
        <taxon>Pseudomonadota</taxon>
        <taxon>Gammaproteobacteria</taxon>
        <taxon>Cellvibrionales</taxon>
        <taxon>Porticoccaceae</taxon>
        <taxon>SAR92 clade</taxon>
    </lineage>
</organism>
<dbReference type="EMBL" id="SPIA01000001">
    <property type="protein sequence ID" value="TFH69355.1"/>
    <property type="molecule type" value="Genomic_DNA"/>
</dbReference>
<evidence type="ECO:0000256" key="2">
    <source>
        <dbReference type="ARBA" id="ARBA00023125"/>
    </source>
</evidence>
<evidence type="ECO:0000256" key="1">
    <source>
        <dbReference type="ARBA" id="ARBA00023015"/>
    </source>
</evidence>
<accession>A0A4Y8UKP2</accession>
<feature type="domain" description="HTH tetR-type" evidence="5">
    <location>
        <begin position="19"/>
        <end position="79"/>
    </location>
</feature>
<dbReference type="InterPro" id="IPR041669">
    <property type="entry name" value="TetR_C_15"/>
</dbReference>
<dbReference type="AlphaFoldDB" id="A0A4Y8UKP2"/>
<keyword evidence="2 4" id="KW-0238">DNA-binding</keyword>
<dbReference type="GO" id="GO:0003700">
    <property type="term" value="F:DNA-binding transcription factor activity"/>
    <property type="evidence" value="ECO:0007669"/>
    <property type="project" value="TreeGrafter"/>
</dbReference>
<protein>
    <submittedName>
        <fullName evidence="6">TetR/AcrR family transcriptional regulator</fullName>
    </submittedName>
</protein>
<dbReference type="Gene3D" id="1.10.357.10">
    <property type="entry name" value="Tetracycline Repressor, domain 2"/>
    <property type="match status" value="1"/>
</dbReference>
<dbReference type="PROSITE" id="PS01081">
    <property type="entry name" value="HTH_TETR_1"/>
    <property type="match status" value="1"/>
</dbReference>
<keyword evidence="1" id="KW-0805">Transcription regulation</keyword>
<dbReference type="InterPro" id="IPR001647">
    <property type="entry name" value="HTH_TetR"/>
</dbReference>
<dbReference type="PROSITE" id="PS50977">
    <property type="entry name" value="HTH_TETR_2"/>
    <property type="match status" value="1"/>
</dbReference>
<dbReference type="Proteomes" id="UP000298133">
    <property type="component" value="Unassembled WGS sequence"/>
</dbReference>
<dbReference type="InterPro" id="IPR023772">
    <property type="entry name" value="DNA-bd_HTH_TetR-type_CS"/>
</dbReference>
<evidence type="ECO:0000256" key="4">
    <source>
        <dbReference type="PROSITE-ProRule" id="PRU00335"/>
    </source>
</evidence>
<dbReference type="InterPro" id="IPR009057">
    <property type="entry name" value="Homeodomain-like_sf"/>
</dbReference>
<dbReference type="PRINTS" id="PR00455">
    <property type="entry name" value="HTHTETR"/>
</dbReference>
<evidence type="ECO:0000313" key="6">
    <source>
        <dbReference type="EMBL" id="TFH69355.1"/>
    </source>
</evidence>
<dbReference type="InterPro" id="IPR050109">
    <property type="entry name" value="HTH-type_TetR-like_transc_reg"/>
</dbReference>
<gene>
    <name evidence="6" type="ORF">E3W66_03520</name>
</gene>
<evidence type="ECO:0000259" key="5">
    <source>
        <dbReference type="PROSITE" id="PS50977"/>
    </source>
</evidence>
<dbReference type="SUPFAM" id="SSF46689">
    <property type="entry name" value="Homeodomain-like"/>
    <property type="match status" value="1"/>
</dbReference>
<dbReference type="PANTHER" id="PTHR30055">
    <property type="entry name" value="HTH-TYPE TRANSCRIPTIONAL REGULATOR RUTR"/>
    <property type="match status" value="1"/>
</dbReference>
<name>A0A4Y8UKP2_9GAMM</name>
<proteinExistence type="predicted"/>
<keyword evidence="7" id="KW-1185">Reference proteome</keyword>
<sequence length="208" mass="23461">MSNLRNISPRNLPVQQRAQQRREEILSVTANLLESVGLDDLTTILVAKTLGISVGTLYHYFPNKHAILYALAEQWLGEMDTALQQLNAAKSGQSLRHFVDHSVNTLLEVYTHQRGLLPLVQAMFGIPELKALDDRHDQLVIDCLSEQFRLLDLGGDDHNLRRLARTWLELTHALLLVVVNQRPVDSAATLAELKQLCLALLERSRGQF</sequence>
<dbReference type="OrthoDB" id="9816320at2"/>
<evidence type="ECO:0000313" key="7">
    <source>
        <dbReference type="Proteomes" id="UP000298133"/>
    </source>
</evidence>
<dbReference type="Pfam" id="PF17918">
    <property type="entry name" value="TetR_C_15"/>
    <property type="match status" value="1"/>
</dbReference>
<keyword evidence="3" id="KW-0804">Transcription</keyword>
<feature type="DNA-binding region" description="H-T-H motif" evidence="4">
    <location>
        <begin position="42"/>
        <end position="61"/>
    </location>
</feature>
<evidence type="ECO:0000256" key="3">
    <source>
        <dbReference type="ARBA" id="ARBA00023163"/>
    </source>
</evidence>
<reference evidence="6 7" key="1">
    <citation type="submission" date="2019-03" db="EMBL/GenBank/DDBJ databases">
        <title>Draft genome of Gammaproteobacteria bacterium LSUCC0057, a member of the SAR92 clade.</title>
        <authorList>
            <person name="Lanclos V.C."/>
            <person name="Doiron C."/>
            <person name="Henson M.W."/>
            <person name="Thrash J.C."/>
        </authorList>
    </citation>
    <scope>NUCLEOTIDE SEQUENCE [LARGE SCALE GENOMIC DNA]</scope>
    <source>
        <strain evidence="6 7">LSUCC0057</strain>
    </source>
</reference>
<dbReference type="PANTHER" id="PTHR30055:SF234">
    <property type="entry name" value="HTH-TYPE TRANSCRIPTIONAL REGULATOR BETI"/>
    <property type="match status" value="1"/>
</dbReference>
<comment type="caution">
    <text evidence="6">The sequence shown here is derived from an EMBL/GenBank/DDBJ whole genome shotgun (WGS) entry which is preliminary data.</text>
</comment>
<dbReference type="GO" id="GO:0000976">
    <property type="term" value="F:transcription cis-regulatory region binding"/>
    <property type="evidence" value="ECO:0007669"/>
    <property type="project" value="TreeGrafter"/>
</dbReference>
<dbReference type="Pfam" id="PF00440">
    <property type="entry name" value="TetR_N"/>
    <property type="match status" value="1"/>
</dbReference>